<dbReference type="Gene3D" id="3.30.160.150">
    <property type="entry name" value="Lipoprotein like domain"/>
    <property type="match status" value="1"/>
</dbReference>
<name>A0A3S0AC43_9HYPH</name>
<evidence type="ECO:0000313" key="1">
    <source>
        <dbReference type="EMBL" id="RST88331.1"/>
    </source>
</evidence>
<proteinExistence type="predicted"/>
<evidence type="ECO:0008006" key="3">
    <source>
        <dbReference type="Google" id="ProtNLM"/>
    </source>
</evidence>
<dbReference type="GO" id="GO:0043165">
    <property type="term" value="P:Gram-negative-bacterium-type cell outer membrane assembly"/>
    <property type="evidence" value="ECO:0007669"/>
    <property type="project" value="InterPro"/>
</dbReference>
<comment type="caution">
    <text evidence="1">The sequence shown here is derived from an EMBL/GenBank/DDBJ whole genome shotgun (WGS) entry which is preliminary data.</text>
</comment>
<reference evidence="1 2" key="1">
    <citation type="submission" date="2018-12" db="EMBL/GenBank/DDBJ databases">
        <title>Mesorhizobium carbonis sp. nov., isolated from coal mine water.</title>
        <authorList>
            <person name="Xin W."/>
            <person name="Xu Z."/>
            <person name="Xiang F."/>
            <person name="Zhang J."/>
            <person name="Xi L."/>
            <person name="Liu J."/>
        </authorList>
    </citation>
    <scope>NUCLEOTIDE SEQUENCE [LARGE SCALE GENOMIC DNA]</scope>
    <source>
        <strain evidence="1 2">B2.3</strain>
    </source>
</reference>
<dbReference type="OrthoDB" id="7678210at2"/>
<accession>A0A3S0AC43</accession>
<gene>
    <name evidence="1" type="ORF">EJC49_01130</name>
</gene>
<keyword evidence="2" id="KW-1185">Reference proteome</keyword>
<organism evidence="1 2">
    <name type="scientific">Aquibium carbonis</name>
    <dbReference type="NCBI Taxonomy" id="2495581"/>
    <lineage>
        <taxon>Bacteria</taxon>
        <taxon>Pseudomonadati</taxon>
        <taxon>Pseudomonadota</taxon>
        <taxon>Alphaproteobacteria</taxon>
        <taxon>Hyphomicrobiales</taxon>
        <taxon>Phyllobacteriaceae</taxon>
        <taxon>Aquibium</taxon>
    </lineage>
</organism>
<evidence type="ECO:0000313" key="2">
    <source>
        <dbReference type="Proteomes" id="UP000278398"/>
    </source>
</evidence>
<dbReference type="AlphaFoldDB" id="A0A3S0AC43"/>
<dbReference type="GO" id="GO:0019867">
    <property type="term" value="C:outer membrane"/>
    <property type="evidence" value="ECO:0007669"/>
    <property type="project" value="InterPro"/>
</dbReference>
<dbReference type="Proteomes" id="UP000278398">
    <property type="component" value="Unassembled WGS sequence"/>
</dbReference>
<dbReference type="EMBL" id="RWKW01000002">
    <property type="protein sequence ID" value="RST88331.1"/>
    <property type="molecule type" value="Genomic_DNA"/>
</dbReference>
<sequence length="187" mass="19506">MSSSDPVVSASRTLCRVAAGFVVASVLALSACSVQPLYGGATASFAPGQPSARVASIAVKAVETRTAQEVRNHLIFAFNGGAGQPASPRYLMELDVRGTDSETATVQRSRSDNESSAGVVKLTASYKLVDPVTTEVVATGTRSATSAFDRPVQLFAASRAARDAENRAARELAAFLQLAVMQDLARL</sequence>
<protein>
    <recommendedName>
        <fullName evidence="3">LPS-assembly lipoprotein</fullName>
    </recommendedName>
</protein>